<keyword evidence="8" id="KW-0539">Nucleus</keyword>
<protein>
    <recommendedName>
        <fullName evidence="13">Helicase C-terminal domain-containing protein</fullName>
    </recommendedName>
</protein>
<feature type="non-terminal residue" evidence="11">
    <location>
        <position position="1"/>
    </location>
</feature>
<dbReference type="PROSITE" id="PS51194">
    <property type="entry name" value="HELICASE_CTER"/>
    <property type="match status" value="1"/>
</dbReference>
<feature type="domain" description="Helicase C-terminal" evidence="10">
    <location>
        <begin position="256"/>
        <end position="397"/>
    </location>
</feature>
<dbReference type="InterPro" id="IPR014001">
    <property type="entry name" value="Helicase_ATP-bd"/>
</dbReference>
<comment type="subcellular location">
    <subcellularLocation>
        <location evidence="1">Nucleus</location>
    </subcellularLocation>
</comment>
<feature type="domain" description="Helicase ATP-binding" evidence="9">
    <location>
        <begin position="1"/>
        <end position="101"/>
    </location>
</feature>
<gene>
    <name evidence="11" type="ORF">DYB25_010668</name>
</gene>
<dbReference type="CDD" id="cd18793">
    <property type="entry name" value="SF2_C_SNF"/>
    <property type="match status" value="1"/>
</dbReference>
<dbReference type="GO" id="GO:0003677">
    <property type="term" value="F:DNA binding"/>
    <property type="evidence" value="ECO:0007669"/>
    <property type="project" value="UniProtKB-KW"/>
</dbReference>
<evidence type="ECO:0000256" key="6">
    <source>
        <dbReference type="ARBA" id="ARBA00022840"/>
    </source>
</evidence>
<evidence type="ECO:0000259" key="10">
    <source>
        <dbReference type="PROSITE" id="PS51194"/>
    </source>
</evidence>
<comment type="caution">
    <text evidence="11">The sequence shown here is derived from an EMBL/GenBank/DDBJ whole genome shotgun (WGS) entry which is preliminary data.</text>
</comment>
<dbReference type="Gene3D" id="3.40.50.10810">
    <property type="entry name" value="Tandem AAA-ATPase domain"/>
    <property type="match status" value="1"/>
</dbReference>
<keyword evidence="3" id="KW-0547">Nucleotide-binding</keyword>
<evidence type="ECO:0000259" key="9">
    <source>
        <dbReference type="PROSITE" id="PS51192"/>
    </source>
</evidence>
<evidence type="ECO:0000256" key="2">
    <source>
        <dbReference type="ARBA" id="ARBA00007025"/>
    </source>
</evidence>
<evidence type="ECO:0000256" key="5">
    <source>
        <dbReference type="ARBA" id="ARBA00022806"/>
    </source>
</evidence>
<evidence type="ECO:0000313" key="12">
    <source>
        <dbReference type="Proteomes" id="UP000266239"/>
    </source>
</evidence>
<dbReference type="GO" id="GO:0005524">
    <property type="term" value="F:ATP binding"/>
    <property type="evidence" value="ECO:0007669"/>
    <property type="project" value="UniProtKB-KW"/>
</dbReference>
<keyword evidence="4" id="KW-0378">Hydrolase</keyword>
<dbReference type="PANTHER" id="PTHR45797:SF1">
    <property type="entry name" value="HELICASE ARIP4"/>
    <property type="match status" value="1"/>
</dbReference>
<dbReference type="InterPro" id="IPR038718">
    <property type="entry name" value="SNF2-like_sf"/>
</dbReference>
<reference evidence="11 12" key="1">
    <citation type="submission" date="2018-08" db="EMBL/GenBank/DDBJ databases">
        <title>Aphanomyces genome sequencing and annotation.</title>
        <authorList>
            <person name="Minardi D."/>
            <person name="Oidtmann B."/>
            <person name="Van Der Giezen M."/>
            <person name="Studholme D.J."/>
        </authorList>
    </citation>
    <scope>NUCLEOTIDE SEQUENCE [LARGE SCALE GENOMIC DNA]</scope>
    <source>
        <strain evidence="11 12">Yx</strain>
    </source>
</reference>
<evidence type="ECO:0000256" key="3">
    <source>
        <dbReference type="ARBA" id="ARBA00022741"/>
    </source>
</evidence>
<dbReference type="InterPro" id="IPR001650">
    <property type="entry name" value="Helicase_C-like"/>
</dbReference>
<dbReference type="InterPro" id="IPR027417">
    <property type="entry name" value="P-loop_NTPase"/>
</dbReference>
<evidence type="ECO:0008006" key="13">
    <source>
        <dbReference type="Google" id="ProtNLM"/>
    </source>
</evidence>
<dbReference type="GO" id="GO:0016887">
    <property type="term" value="F:ATP hydrolysis activity"/>
    <property type="evidence" value="ECO:0007669"/>
    <property type="project" value="InterPro"/>
</dbReference>
<evidence type="ECO:0000256" key="8">
    <source>
        <dbReference type="ARBA" id="ARBA00023242"/>
    </source>
</evidence>
<dbReference type="AlphaFoldDB" id="A0A397BBC2"/>
<dbReference type="SMART" id="SM00490">
    <property type="entry name" value="HELICc"/>
    <property type="match status" value="1"/>
</dbReference>
<dbReference type="SUPFAM" id="SSF52540">
    <property type="entry name" value="P-loop containing nucleoside triphosphate hydrolases"/>
    <property type="match status" value="1"/>
</dbReference>
<evidence type="ECO:0000256" key="4">
    <source>
        <dbReference type="ARBA" id="ARBA00022801"/>
    </source>
</evidence>
<dbReference type="InterPro" id="IPR044574">
    <property type="entry name" value="ARIP4-like"/>
</dbReference>
<dbReference type="GO" id="GO:0005634">
    <property type="term" value="C:nucleus"/>
    <property type="evidence" value="ECO:0007669"/>
    <property type="project" value="UniProtKB-SubCell"/>
</dbReference>
<dbReference type="PROSITE" id="PS51192">
    <property type="entry name" value="HELICASE_ATP_BIND_1"/>
    <property type="match status" value="1"/>
</dbReference>
<name>A0A397BBC2_APHAT</name>
<evidence type="ECO:0000256" key="1">
    <source>
        <dbReference type="ARBA" id="ARBA00004123"/>
    </source>
</evidence>
<evidence type="ECO:0000256" key="7">
    <source>
        <dbReference type="ARBA" id="ARBA00023125"/>
    </source>
</evidence>
<accession>A0A397BBC2</accession>
<sequence length="397" mass="45249">VMVMGYEMYRNIVLQATGEEKTRGKTTPDLQRRMKDALACLCAPGPDLIVLDEGHRIRDAKSKLVKALSHVETRRRIILTGYPIQNHMKEYWTMVNFARPNYLGTLQEFKNRFVDPIENGQFEDSSDVDIVLSRKRTFILTKELSTLVLRRDAGYLHRQLPAKHEFVLLCKLSPLQVRIYKAFLRDGVPRNPSSGKIDVLGGYHISLAIVNHPDVLDIEAVEAVVRTMGHRLSFAEPLFGPDYTKGIVEHSGKMVLLLHILRECRRIGDRITVFSQSIPTLNAIQTMLDVYNHDKKEYERINALRIDGSTPQALRFTRIAQFNDPDEEVDVILISTRAGGEGVNLCGGNRVVIFDVCWNPCHDAQSMCRSYRFGQAKPVYVYRIISAGTMEKKVWGY</sequence>
<dbReference type="PANTHER" id="PTHR45797">
    <property type="entry name" value="RAD54-LIKE"/>
    <property type="match status" value="1"/>
</dbReference>
<keyword evidence="6" id="KW-0067">ATP-binding</keyword>
<dbReference type="EMBL" id="QUTA01005000">
    <property type="protein sequence ID" value="RHY17572.1"/>
    <property type="molecule type" value="Genomic_DNA"/>
</dbReference>
<dbReference type="GO" id="GO:0004386">
    <property type="term" value="F:helicase activity"/>
    <property type="evidence" value="ECO:0007669"/>
    <property type="project" value="UniProtKB-KW"/>
</dbReference>
<comment type="similarity">
    <text evidence="2">Belongs to the SNF2/RAD54 helicase family.</text>
</comment>
<dbReference type="Gene3D" id="3.40.50.300">
    <property type="entry name" value="P-loop containing nucleotide triphosphate hydrolases"/>
    <property type="match status" value="1"/>
</dbReference>
<dbReference type="Proteomes" id="UP000266239">
    <property type="component" value="Unassembled WGS sequence"/>
</dbReference>
<organism evidence="11 12">
    <name type="scientific">Aphanomyces astaci</name>
    <name type="common">Crayfish plague agent</name>
    <dbReference type="NCBI Taxonomy" id="112090"/>
    <lineage>
        <taxon>Eukaryota</taxon>
        <taxon>Sar</taxon>
        <taxon>Stramenopiles</taxon>
        <taxon>Oomycota</taxon>
        <taxon>Saprolegniomycetes</taxon>
        <taxon>Saprolegniales</taxon>
        <taxon>Verrucalvaceae</taxon>
        <taxon>Aphanomyces</taxon>
    </lineage>
</organism>
<proteinExistence type="inferred from homology"/>
<dbReference type="InterPro" id="IPR049730">
    <property type="entry name" value="SNF2/RAD54-like_C"/>
</dbReference>
<keyword evidence="7" id="KW-0238">DNA-binding</keyword>
<keyword evidence="5" id="KW-0347">Helicase</keyword>
<dbReference type="Pfam" id="PF00271">
    <property type="entry name" value="Helicase_C"/>
    <property type="match status" value="1"/>
</dbReference>
<dbReference type="Pfam" id="PF00176">
    <property type="entry name" value="SNF2-rel_dom"/>
    <property type="match status" value="1"/>
</dbReference>
<dbReference type="InterPro" id="IPR000330">
    <property type="entry name" value="SNF2_N"/>
</dbReference>
<evidence type="ECO:0000313" key="11">
    <source>
        <dbReference type="EMBL" id="RHY17572.1"/>
    </source>
</evidence>
<dbReference type="VEuPathDB" id="FungiDB:H257_15526"/>